<feature type="transmembrane region" description="Helical" evidence="1">
    <location>
        <begin position="12"/>
        <end position="30"/>
    </location>
</feature>
<feature type="transmembrane region" description="Helical" evidence="1">
    <location>
        <begin position="94"/>
        <end position="114"/>
    </location>
</feature>
<comment type="caution">
    <text evidence="2">The sequence shown here is derived from an EMBL/GenBank/DDBJ whole genome shotgun (WGS) entry which is preliminary data.</text>
</comment>
<proteinExistence type="predicted"/>
<feature type="transmembrane region" description="Helical" evidence="1">
    <location>
        <begin position="395"/>
        <end position="415"/>
    </location>
</feature>
<gene>
    <name evidence="2" type="ORF">UT17_C0005G0035</name>
</gene>
<feature type="transmembrane region" description="Helical" evidence="1">
    <location>
        <begin position="894"/>
        <end position="916"/>
    </location>
</feature>
<name>A0A0G0LKR7_9BACT</name>
<evidence type="ECO:0008006" key="4">
    <source>
        <dbReference type="Google" id="ProtNLM"/>
    </source>
</evidence>
<evidence type="ECO:0000313" key="3">
    <source>
        <dbReference type="Proteomes" id="UP000034774"/>
    </source>
</evidence>
<evidence type="ECO:0000313" key="2">
    <source>
        <dbReference type="EMBL" id="KKQ91597.1"/>
    </source>
</evidence>
<keyword evidence="1" id="KW-1133">Transmembrane helix</keyword>
<feature type="transmembrane region" description="Helical" evidence="1">
    <location>
        <begin position="126"/>
        <end position="143"/>
    </location>
</feature>
<sequence>MFKIKNNFIQYLFPLTIIVVTTLLCIRNYTPGTYLIGWDSLHPEFNFPEAFRRATDGIFRMEQGVGAVAAHSHMADLPRIIFLWLESFVLPASFLRYSYIFLCLILGPLGVYFFLKYVFQIEKESVWVFPASFLGALFYLLNLGTLQNFFVPFEMFPAAFAFTPWLIFSGLKYIREGRKLNLIFWLMAVTLSSPLAYAATLWYATFAGIFIFFTAYSIISPAKKIKLGRLAKLGAIAVFLNSYWILPNIYSIDTQSGVISNSNINRLFSPEAFLRNRDYGDFKDILLQKNFLFGWRNFDFAKNQFVDLLDVWIKYLSIPAVTFTGYILGGVSILGLIVGTLKRQRVALAFIPFLLFCLFFLVNINPPTGGFYSYLYNNFKVFAEGFRMPFTKFSILFEVVASFYFGYFVFVLLTLKTRSLKVFIVFVKTLIFVGSVVGLIYFTLPAFNGWLIGPNVRRVFPKEYKQMFDWLNVSPEGRVALFPVNSKYGWEYRSWGYEGSGFLTYGTRDPILYRDFDRWSVGNEDFFNQASYALYSNNSRAFLSTLKKYQVKYLLIDESIVNPGGKPDILKIPELKQVASFGFLTIYETGFGGGVSAPSQFTLTDSDLSYSPIDPIYVTNGDYIGPDRSVRVSPGLPSDTPVVSEDLSVNRGFPSAFNCDLQKAGRVSKNNSNNGLLFRAEEGGASCDYLSYPELIYSQAYILRIVGENKEGRSLKIYLFNEKSQAPDLEEILPAGKFDETYSIYPKNATGSGYILNIETRSFGRIASENLLSAVDFYPVDYRYVQGDTLYGAYSNRNNLKILGVKKYGTWMYIVDVQDSGLIQLGQGFDNGWKAFPTINLQFTIYNLQINLRVPNFKQELKHVKVDSWSNGWIVDASSCSQLKIVNCKLLIVYWPQLLEWGGGILGLAAFLFLIFKRR</sequence>
<feature type="transmembrane region" description="Helical" evidence="1">
    <location>
        <begin position="149"/>
        <end position="168"/>
    </location>
</feature>
<dbReference type="EMBL" id="LBVU01000005">
    <property type="protein sequence ID" value="KKQ91597.1"/>
    <property type="molecule type" value="Genomic_DNA"/>
</dbReference>
<feature type="transmembrane region" description="Helical" evidence="1">
    <location>
        <begin position="202"/>
        <end position="219"/>
    </location>
</feature>
<keyword evidence="1" id="KW-0812">Transmembrane</keyword>
<organism evidence="2 3">
    <name type="scientific">Candidatus Woesebacteria bacterium GW2011_GWB1_39_10</name>
    <dbReference type="NCBI Taxonomy" id="1618572"/>
    <lineage>
        <taxon>Bacteria</taxon>
        <taxon>Candidatus Woeseibacteriota</taxon>
    </lineage>
</organism>
<feature type="transmembrane region" description="Helical" evidence="1">
    <location>
        <begin position="346"/>
        <end position="364"/>
    </location>
</feature>
<dbReference type="Proteomes" id="UP000034774">
    <property type="component" value="Unassembled WGS sequence"/>
</dbReference>
<feature type="transmembrane region" description="Helical" evidence="1">
    <location>
        <begin position="422"/>
        <end position="444"/>
    </location>
</feature>
<protein>
    <recommendedName>
        <fullName evidence="4">Membrane protein 6-pyruvoyl-tetrahydropterin synthase-related domain-containing protein</fullName>
    </recommendedName>
</protein>
<dbReference type="AlphaFoldDB" id="A0A0G0LKR7"/>
<accession>A0A0G0LKR7</accession>
<reference evidence="2 3" key="1">
    <citation type="journal article" date="2015" name="Nature">
        <title>rRNA introns, odd ribosomes, and small enigmatic genomes across a large radiation of phyla.</title>
        <authorList>
            <person name="Brown C.T."/>
            <person name="Hug L.A."/>
            <person name="Thomas B.C."/>
            <person name="Sharon I."/>
            <person name="Castelle C.J."/>
            <person name="Singh A."/>
            <person name="Wilkins M.J."/>
            <person name="Williams K.H."/>
            <person name="Banfield J.F."/>
        </authorList>
    </citation>
    <scope>NUCLEOTIDE SEQUENCE [LARGE SCALE GENOMIC DNA]</scope>
</reference>
<feature type="transmembrane region" description="Helical" evidence="1">
    <location>
        <begin position="180"/>
        <end position="196"/>
    </location>
</feature>
<feature type="transmembrane region" description="Helical" evidence="1">
    <location>
        <begin position="315"/>
        <end position="339"/>
    </location>
</feature>
<feature type="transmembrane region" description="Helical" evidence="1">
    <location>
        <begin position="231"/>
        <end position="250"/>
    </location>
</feature>
<keyword evidence="1" id="KW-0472">Membrane</keyword>
<evidence type="ECO:0000256" key="1">
    <source>
        <dbReference type="SAM" id="Phobius"/>
    </source>
</evidence>